<dbReference type="PANTHER" id="PTHR36083">
    <property type="entry name" value="50S RIBOSOMAL PROTEIN L32, CHLOROPLASTIC"/>
    <property type="match status" value="1"/>
</dbReference>
<dbReference type="AlphaFoldDB" id="A0A2G2W619"/>
<dbReference type="InterPro" id="IPR044958">
    <property type="entry name" value="Ribosomal_bL32_plant/cyanobact"/>
</dbReference>
<sequence length="53" mass="6329">MAVPKEHTSRSKKCICKSIWKRKTYWITLKAFSLAKAISTGESKRFFWYTKQK</sequence>
<name>A0A2G2W619_CAPBA</name>
<dbReference type="GO" id="GO:0005840">
    <property type="term" value="C:ribosome"/>
    <property type="evidence" value="ECO:0007669"/>
    <property type="project" value="UniProtKB-KW"/>
</dbReference>
<dbReference type="OrthoDB" id="1938523at2759"/>
<keyword evidence="1" id="KW-0687">Ribonucleoprotein</keyword>
<comment type="caution">
    <text evidence="1">The sequence shown here is derived from an EMBL/GenBank/DDBJ whole genome shotgun (WGS) entry which is preliminary data.</text>
</comment>
<evidence type="ECO:0000313" key="1">
    <source>
        <dbReference type="EMBL" id="PHT40675.1"/>
    </source>
</evidence>
<protein>
    <submittedName>
        <fullName evidence="1">50S ribosomal protein L32, chloroplastic</fullName>
    </submittedName>
</protein>
<evidence type="ECO:0000313" key="2">
    <source>
        <dbReference type="Proteomes" id="UP000224567"/>
    </source>
</evidence>
<reference evidence="2" key="2">
    <citation type="journal article" date="2017" name="J. Anim. Genet.">
        <title>Multiple reference genome sequences of hot pepper reveal the massive evolution of plant disease resistance genes by retroduplication.</title>
        <authorList>
            <person name="Kim S."/>
            <person name="Park J."/>
            <person name="Yeom S.-I."/>
            <person name="Kim Y.-M."/>
            <person name="Seo E."/>
            <person name="Kim K.-T."/>
            <person name="Kim M.-S."/>
            <person name="Lee J.M."/>
            <person name="Cheong K."/>
            <person name="Shin H.-S."/>
            <person name="Kim S.-B."/>
            <person name="Han K."/>
            <person name="Lee J."/>
            <person name="Park M."/>
            <person name="Lee H.-A."/>
            <person name="Lee H.-Y."/>
            <person name="Lee Y."/>
            <person name="Oh S."/>
            <person name="Lee J.H."/>
            <person name="Choi E."/>
            <person name="Choi E."/>
            <person name="Lee S.E."/>
            <person name="Jeon J."/>
            <person name="Kim H."/>
            <person name="Choi G."/>
            <person name="Song H."/>
            <person name="Lee J."/>
            <person name="Lee S.-C."/>
            <person name="Kwon J.-K."/>
            <person name="Lee H.-Y."/>
            <person name="Koo N."/>
            <person name="Hong Y."/>
            <person name="Kim R.W."/>
            <person name="Kang W.-H."/>
            <person name="Huh J.H."/>
            <person name="Kang B.-C."/>
            <person name="Yang T.-J."/>
            <person name="Lee Y.-H."/>
            <person name="Bennetzen J.L."/>
            <person name="Choi D."/>
        </authorList>
    </citation>
    <scope>NUCLEOTIDE SEQUENCE [LARGE SCALE GENOMIC DNA]</scope>
    <source>
        <strain evidence="2">cv. PBC81</strain>
    </source>
</reference>
<accession>A0A2G2W619</accession>
<organism evidence="1 2">
    <name type="scientific">Capsicum baccatum</name>
    <name type="common">Peruvian pepper</name>
    <dbReference type="NCBI Taxonomy" id="33114"/>
    <lineage>
        <taxon>Eukaryota</taxon>
        <taxon>Viridiplantae</taxon>
        <taxon>Streptophyta</taxon>
        <taxon>Embryophyta</taxon>
        <taxon>Tracheophyta</taxon>
        <taxon>Spermatophyta</taxon>
        <taxon>Magnoliopsida</taxon>
        <taxon>eudicotyledons</taxon>
        <taxon>Gunneridae</taxon>
        <taxon>Pentapetalae</taxon>
        <taxon>asterids</taxon>
        <taxon>lamiids</taxon>
        <taxon>Solanales</taxon>
        <taxon>Solanaceae</taxon>
        <taxon>Solanoideae</taxon>
        <taxon>Capsiceae</taxon>
        <taxon>Capsicum</taxon>
    </lineage>
</organism>
<proteinExistence type="predicted"/>
<dbReference type="Proteomes" id="UP000224567">
    <property type="component" value="Unassembled WGS sequence"/>
</dbReference>
<dbReference type="EMBL" id="MLFT02000008">
    <property type="protein sequence ID" value="PHT40675.1"/>
    <property type="molecule type" value="Genomic_DNA"/>
</dbReference>
<reference evidence="1 2" key="1">
    <citation type="journal article" date="2017" name="Genome Biol.">
        <title>New reference genome sequences of hot pepper reveal the massive evolution of plant disease-resistance genes by retroduplication.</title>
        <authorList>
            <person name="Kim S."/>
            <person name="Park J."/>
            <person name="Yeom S.I."/>
            <person name="Kim Y.M."/>
            <person name="Seo E."/>
            <person name="Kim K.T."/>
            <person name="Kim M.S."/>
            <person name="Lee J.M."/>
            <person name="Cheong K."/>
            <person name="Shin H.S."/>
            <person name="Kim S.B."/>
            <person name="Han K."/>
            <person name="Lee J."/>
            <person name="Park M."/>
            <person name="Lee H.A."/>
            <person name="Lee H.Y."/>
            <person name="Lee Y."/>
            <person name="Oh S."/>
            <person name="Lee J.H."/>
            <person name="Choi E."/>
            <person name="Choi E."/>
            <person name="Lee S.E."/>
            <person name="Jeon J."/>
            <person name="Kim H."/>
            <person name="Choi G."/>
            <person name="Song H."/>
            <person name="Lee J."/>
            <person name="Lee S.C."/>
            <person name="Kwon J.K."/>
            <person name="Lee H.Y."/>
            <person name="Koo N."/>
            <person name="Hong Y."/>
            <person name="Kim R.W."/>
            <person name="Kang W.H."/>
            <person name="Huh J.H."/>
            <person name="Kang B.C."/>
            <person name="Yang T.J."/>
            <person name="Lee Y.H."/>
            <person name="Bennetzen J.L."/>
            <person name="Choi D."/>
        </authorList>
    </citation>
    <scope>NUCLEOTIDE SEQUENCE [LARGE SCALE GENOMIC DNA]</scope>
    <source>
        <strain evidence="2">cv. PBC81</strain>
    </source>
</reference>
<keyword evidence="1" id="KW-0689">Ribosomal protein</keyword>
<gene>
    <name evidence="1" type="ORF">CQW23_19529</name>
</gene>
<dbReference type="PANTHER" id="PTHR36083:SF1">
    <property type="entry name" value="LARGE RIBOSOMAL SUBUNIT PROTEIN BL32C"/>
    <property type="match status" value="1"/>
</dbReference>
<dbReference type="STRING" id="33114.A0A2G2W619"/>
<keyword evidence="2" id="KW-1185">Reference proteome</keyword>